<dbReference type="EMBL" id="BAMD01000097">
    <property type="protein sequence ID" value="GAF05566.1"/>
    <property type="molecule type" value="Genomic_DNA"/>
</dbReference>
<organism evidence="2 3">
    <name type="scientific">Saccharicrinis fermentans DSM 9555 = JCM 21142</name>
    <dbReference type="NCBI Taxonomy" id="869213"/>
    <lineage>
        <taxon>Bacteria</taxon>
        <taxon>Pseudomonadati</taxon>
        <taxon>Bacteroidota</taxon>
        <taxon>Bacteroidia</taxon>
        <taxon>Marinilabiliales</taxon>
        <taxon>Marinilabiliaceae</taxon>
        <taxon>Saccharicrinis</taxon>
    </lineage>
</organism>
<reference evidence="2 3" key="1">
    <citation type="journal article" date="2014" name="Genome Announc.">
        <title>Draft Genome Sequence of Cytophaga fermentans JCM 21142T, a Facultative Anaerobe Isolated from Marine Mud.</title>
        <authorList>
            <person name="Starns D."/>
            <person name="Oshima K."/>
            <person name="Suda W."/>
            <person name="Iino T."/>
            <person name="Yuki M."/>
            <person name="Inoue J."/>
            <person name="Kitamura K."/>
            <person name="Iida T."/>
            <person name="Darby A."/>
            <person name="Hattori M."/>
            <person name="Ohkuma M."/>
        </authorList>
    </citation>
    <scope>NUCLEOTIDE SEQUENCE [LARGE SCALE GENOMIC DNA]</scope>
    <source>
        <strain evidence="2 3">JCM 21142</strain>
    </source>
</reference>
<proteinExistence type="predicted"/>
<dbReference type="InterPro" id="IPR046816">
    <property type="entry name" value="MmeI_Mtase"/>
</dbReference>
<keyword evidence="3" id="KW-1185">Reference proteome</keyword>
<protein>
    <recommendedName>
        <fullName evidence="1">MmeI-like DNA-methyltransferase domain-containing protein</fullName>
    </recommendedName>
</protein>
<dbReference type="STRING" id="869213.GCA_000517085_00432"/>
<sequence>MQDKEQKSDMEFVFGGMENYKKQDYISCWFYKSAKYIRKGIKCAFVSTNSICQGTQVEMTWPHIFNMGIEIYFTHKDFVWTNSAKNKAGVICSIIGLRGKNNEPKYIFNNGIQSNVNNINAYLANARNTIVYKRSKPLATLLK</sequence>
<dbReference type="AlphaFoldDB" id="W7YLT7"/>
<evidence type="ECO:0000313" key="3">
    <source>
        <dbReference type="Proteomes" id="UP000019402"/>
    </source>
</evidence>
<dbReference type="Pfam" id="PF20473">
    <property type="entry name" value="MmeI_Mtase"/>
    <property type="match status" value="1"/>
</dbReference>
<dbReference type="Proteomes" id="UP000019402">
    <property type="component" value="Unassembled WGS sequence"/>
</dbReference>
<comment type="caution">
    <text evidence="2">The sequence shown here is derived from an EMBL/GenBank/DDBJ whole genome shotgun (WGS) entry which is preliminary data.</text>
</comment>
<gene>
    <name evidence="2" type="ORF">JCM21142_104306</name>
</gene>
<accession>W7YLT7</accession>
<feature type="domain" description="MmeI-like DNA-methyltransferase" evidence="1">
    <location>
        <begin position="2"/>
        <end position="109"/>
    </location>
</feature>
<evidence type="ECO:0000259" key="1">
    <source>
        <dbReference type="Pfam" id="PF20473"/>
    </source>
</evidence>
<dbReference type="REBASE" id="85643">
    <property type="entry name" value="Cfe21142ORF104305P"/>
</dbReference>
<name>W7YLT7_9BACT</name>
<evidence type="ECO:0000313" key="2">
    <source>
        <dbReference type="EMBL" id="GAF05566.1"/>
    </source>
</evidence>
<dbReference type="eggNOG" id="COG1002">
    <property type="taxonomic scope" value="Bacteria"/>
</dbReference>